<accession>A0ABD3RM09</accession>
<dbReference type="InterPro" id="IPR009856">
    <property type="entry name" value="Lir1"/>
</dbReference>
<reference evidence="1 2" key="1">
    <citation type="submission" date="2024-12" db="EMBL/GenBank/DDBJ databases">
        <title>The unique morphological basis and parallel evolutionary history of personate flowers in Penstemon.</title>
        <authorList>
            <person name="Depatie T.H."/>
            <person name="Wessinger C.A."/>
        </authorList>
    </citation>
    <scope>NUCLEOTIDE SEQUENCE [LARGE SCALE GENOMIC DNA]</scope>
    <source>
        <strain evidence="1">WTNN_2</strain>
        <tissue evidence="1">Leaf</tissue>
    </source>
</reference>
<comment type="caution">
    <text evidence="1">The sequence shown here is derived from an EMBL/GenBank/DDBJ whole genome shotgun (WGS) entry which is preliminary data.</text>
</comment>
<dbReference type="PANTHER" id="PTHR36762">
    <property type="entry name" value="LIGHT-REGULATED PROTEIN 1, CHLOROPLASTIC"/>
    <property type="match status" value="1"/>
</dbReference>
<organism evidence="1 2">
    <name type="scientific">Penstemon smallii</name>
    <dbReference type="NCBI Taxonomy" id="265156"/>
    <lineage>
        <taxon>Eukaryota</taxon>
        <taxon>Viridiplantae</taxon>
        <taxon>Streptophyta</taxon>
        <taxon>Embryophyta</taxon>
        <taxon>Tracheophyta</taxon>
        <taxon>Spermatophyta</taxon>
        <taxon>Magnoliopsida</taxon>
        <taxon>eudicotyledons</taxon>
        <taxon>Gunneridae</taxon>
        <taxon>Pentapetalae</taxon>
        <taxon>asterids</taxon>
        <taxon>lamiids</taxon>
        <taxon>Lamiales</taxon>
        <taxon>Plantaginaceae</taxon>
        <taxon>Cheloneae</taxon>
        <taxon>Penstemon</taxon>
    </lineage>
</organism>
<proteinExistence type="predicted"/>
<protein>
    <submittedName>
        <fullName evidence="1">Uncharacterized protein</fullName>
    </submittedName>
</protein>
<sequence>MQASLTLFRGVSPYAQLTSTKSFSAASTSTRFASIKTNAQAVDYNSTISVFPAEACETIGGDTCHAGIYPELKLKPEAKEPKIALEPVDREYLDYADPRTVLQDEACDVLGGEFCETP</sequence>
<dbReference type="EMBL" id="JBJXBP010000008">
    <property type="protein sequence ID" value="KAL3813938.1"/>
    <property type="molecule type" value="Genomic_DNA"/>
</dbReference>
<dbReference type="Pfam" id="PF07207">
    <property type="entry name" value="Lir1"/>
    <property type="match status" value="1"/>
</dbReference>
<dbReference type="AlphaFoldDB" id="A0ABD3RM09"/>
<dbReference type="PANTHER" id="PTHR36762:SF2">
    <property type="entry name" value="LIGHT-REGULATED PROTEIN 1, CHLOROPLASTIC"/>
    <property type="match status" value="1"/>
</dbReference>
<dbReference type="Proteomes" id="UP001634393">
    <property type="component" value="Unassembled WGS sequence"/>
</dbReference>
<evidence type="ECO:0000313" key="2">
    <source>
        <dbReference type="Proteomes" id="UP001634393"/>
    </source>
</evidence>
<name>A0ABD3RM09_9LAMI</name>
<keyword evidence="2" id="KW-1185">Reference proteome</keyword>
<evidence type="ECO:0000313" key="1">
    <source>
        <dbReference type="EMBL" id="KAL3813938.1"/>
    </source>
</evidence>
<gene>
    <name evidence="1" type="ORF">ACJIZ3_015206</name>
</gene>